<sequence>MSVAIPVNLEIEYHEKRGRSPVDRHGRPAQKNAVKDDKKKKKRRWCIIIILIIIIIILATLGGVFGSRAAKSSSSVTTSSNTTVSNEAPIVTFTVQPTVAPVTLPGTTYLTTRTATVTFTTTPTPTPASTTATPSATPLSPALQSCLTQFQLSAPSNPLSYPCGTCASLVATLPNDLAPGFVASPTDPNTGGVSAGQLLQFCSLQTVFLASANSSSGSVNPLTSVGWMNNADPCSGWSGVTCDSTGRVTQLLMTFPAVPQTLSEGSMSGMVGMQMLQITGNGLVPTGSIPQSLLQLSNLVTLHLQTTGLAALPDNAFDALKALQQLTLAGNSNLGKTLPSSVTELPLTSLIVNGQDLQTDLTALLTSSAAFVTSLQTLDLSGNSLSSSLPSTLSAFTSLTDLNLSSNNLSSLPSMLPSSLKVLDMHQNSELKGTLPSQVCTMGLQSCDFKDTAVTASSCGVCMFGAS</sequence>
<keyword evidence="4" id="KW-1133">Transmembrane helix</keyword>
<dbReference type="EMBL" id="KV417370">
    <property type="protein sequence ID" value="KZO89702.1"/>
    <property type="molecule type" value="Genomic_DNA"/>
</dbReference>
<keyword evidence="2" id="KW-0677">Repeat</keyword>
<dbReference type="PROSITE" id="PS51450">
    <property type="entry name" value="LRR"/>
    <property type="match status" value="1"/>
</dbReference>
<keyword evidence="4" id="KW-0812">Transmembrane</keyword>
<dbReference type="STRING" id="1330018.A0A167FPA9"/>
<dbReference type="InterPro" id="IPR003591">
    <property type="entry name" value="Leu-rich_rpt_typical-subtyp"/>
</dbReference>
<dbReference type="AlphaFoldDB" id="A0A167FPA9"/>
<protein>
    <submittedName>
        <fullName evidence="5">RNI-like protein</fullName>
    </submittedName>
</protein>
<evidence type="ECO:0000256" key="3">
    <source>
        <dbReference type="SAM" id="MobiDB-lite"/>
    </source>
</evidence>
<dbReference type="Proteomes" id="UP000076738">
    <property type="component" value="Unassembled WGS sequence"/>
</dbReference>
<dbReference type="Pfam" id="PF00560">
    <property type="entry name" value="LRR_1"/>
    <property type="match status" value="2"/>
</dbReference>
<evidence type="ECO:0000256" key="1">
    <source>
        <dbReference type="ARBA" id="ARBA00022614"/>
    </source>
</evidence>
<accession>A0A167FPA9</accession>
<dbReference type="Gene3D" id="3.80.10.10">
    <property type="entry name" value="Ribonuclease Inhibitor"/>
    <property type="match status" value="1"/>
</dbReference>
<dbReference type="InterPro" id="IPR001611">
    <property type="entry name" value="Leu-rich_rpt"/>
</dbReference>
<reference evidence="5 6" key="1">
    <citation type="journal article" date="2016" name="Mol. Biol. Evol.">
        <title>Comparative Genomics of Early-Diverging Mushroom-Forming Fungi Provides Insights into the Origins of Lignocellulose Decay Capabilities.</title>
        <authorList>
            <person name="Nagy L.G."/>
            <person name="Riley R."/>
            <person name="Tritt A."/>
            <person name="Adam C."/>
            <person name="Daum C."/>
            <person name="Floudas D."/>
            <person name="Sun H."/>
            <person name="Yadav J.S."/>
            <person name="Pangilinan J."/>
            <person name="Larsson K.H."/>
            <person name="Matsuura K."/>
            <person name="Barry K."/>
            <person name="Labutti K."/>
            <person name="Kuo R."/>
            <person name="Ohm R.A."/>
            <person name="Bhattacharya S.S."/>
            <person name="Shirouzu T."/>
            <person name="Yoshinaga Y."/>
            <person name="Martin F.M."/>
            <person name="Grigoriev I.V."/>
            <person name="Hibbett D.S."/>
        </authorList>
    </citation>
    <scope>NUCLEOTIDE SEQUENCE [LARGE SCALE GENOMIC DNA]</scope>
    <source>
        <strain evidence="5 6">TUFC12733</strain>
    </source>
</reference>
<organism evidence="5 6">
    <name type="scientific">Calocera viscosa (strain TUFC12733)</name>
    <dbReference type="NCBI Taxonomy" id="1330018"/>
    <lineage>
        <taxon>Eukaryota</taxon>
        <taxon>Fungi</taxon>
        <taxon>Dikarya</taxon>
        <taxon>Basidiomycota</taxon>
        <taxon>Agaricomycotina</taxon>
        <taxon>Dacrymycetes</taxon>
        <taxon>Dacrymycetales</taxon>
        <taxon>Dacrymycetaceae</taxon>
        <taxon>Calocera</taxon>
    </lineage>
</organism>
<keyword evidence="4" id="KW-0472">Membrane</keyword>
<evidence type="ECO:0000313" key="5">
    <source>
        <dbReference type="EMBL" id="KZO89702.1"/>
    </source>
</evidence>
<feature type="compositionally biased region" description="Basic and acidic residues" evidence="3">
    <location>
        <begin position="16"/>
        <end position="26"/>
    </location>
</feature>
<feature type="region of interest" description="Disordered" evidence="3">
    <location>
        <begin position="16"/>
        <end position="37"/>
    </location>
</feature>
<evidence type="ECO:0000313" key="6">
    <source>
        <dbReference type="Proteomes" id="UP000076738"/>
    </source>
</evidence>
<feature type="transmembrane region" description="Helical" evidence="4">
    <location>
        <begin position="45"/>
        <end position="65"/>
    </location>
</feature>
<dbReference type="InterPro" id="IPR032675">
    <property type="entry name" value="LRR_dom_sf"/>
</dbReference>
<keyword evidence="6" id="KW-1185">Reference proteome</keyword>
<dbReference type="PANTHER" id="PTHR48057:SF18">
    <property type="entry name" value="REPEAT RECEPTOR-LIKE PROTEIN KINASE FAMILY PROTEIN, PUTATIVE-RELATED"/>
    <property type="match status" value="1"/>
</dbReference>
<proteinExistence type="predicted"/>
<keyword evidence="1" id="KW-0433">Leucine-rich repeat</keyword>
<dbReference type="PANTHER" id="PTHR48057">
    <property type="entry name" value="LEUCINE-RICH REPEAT SERINE/THREONINE-PROTEIN KINASE 1"/>
    <property type="match status" value="1"/>
</dbReference>
<evidence type="ECO:0000256" key="4">
    <source>
        <dbReference type="SAM" id="Phobius"/>
    </source>
</evidence>
<name>A0A167FPA9_CALVF</name>
<gene>
    <name evidence="5" type="ORF">CALVIDRAFT_491469</name>
</gene>
<dbReference type="SUPFAM" id="SSF52058">
    <property type="entry name" value="L domain-like"/>
    <property type="match status" value="1"/>
</dbReference>
<dbReference type="OrthoDB" id="676979at2759"/>
<dbReference type="SMART" id="SM00369">
    <property type="entry name" value="LRR_TYP"/>
    <property type="match status" value="3"/>
</dbReference>
<dbReference type="InterPro" id="IPR052595">
    <property type="entry name" value="LRRC69/RLP"/>
</dbReference>
<evidence type="ECO:0000256" key="2">
    <source>
        <dbReference type="ARBA" id="ARBA00022737"/>
    </source>
</evidence>